<comment type="subcellular location">
    <subcellularLocation>
        <location evidence="1">Secreted</location>
    </subcellularLocation>
</comment>
<sequence length="332" mass="36272">MKALSTIYRHEVCNGNSSNLQATLSEKKNNMCGVLPIRKFMLLFTIAFMFHVSLAQEGEVASLSQNNLQTYIVYVHKPEGLHSMQSESLHRWYQSLLPVTTASTEHQQQQLLYSYRHVVTGFAARLTAEEVKAMEKKEEVLSMGLHPEKGFWKESNFGNGVIIGVMDTGVTKECLLHQIDGKAGVTSTRQLIAHSSATTRSLVQEVSKSMTDNLLQTSSAQPVDEIGHGTHTASTAAGNFVRGANLYNNANGNASGVAPYAHFAIYQVCSLDECLSTDVLAGFDAAVEDGVDVISISMTSLNVGQLFEDSIALAAFSAMQRRIFVVCIENQN</sequence>
<dbReference type="Gene3D" id="3.40.50.200">
    <property type="entry name" value="Peptidase S8/S53 domain"/>
    <property type="match status" value="1"/>
</dbReference>
<evidence type="ECO:0000313" key="7">
    <source>
        <dbReference type="EMBL" id="CAB4279721.1"/>
    </source>
</evidence>
<dbReference type="PANTHER" id="PTHR10795">
    <property type="entry name" value="PROPROTEIN CONVERTASE SUBTILISIN/KEXIN"/>
    <property type="match status" value="1"/>
</dbReference>
<organism evidence="7 9">
    <name type="scientific">Prunus armeniaca</name>
    <name type="common">Apricot</name>
    <name type="synonym">Armeniaca vulgaris</name>
    <dbReference type="NCBI Taxonomy" id="36596"/>
    <lineage>
        <taxon>Eukaryota</taxon>
        <taxon>Viridiplantae</taxon>
        <taxon>Streptophyta</taxon>
        <taxon>Embryophyta</taxon>
        <taxon>Tracheophyta</taxon>
        <taxon>Spermatophyta</taxon>
        <taxon>Magnoliopsida</taxon>
        <taxon>eudicotyledons</taxon>
        <taxon>Gunneridae</taxon>
        <taxon>Pentapetalae</taxon>
        <taxon>rosids</taxon>
        <taxon>fabids</taxon>
        <taxon>Rosales</taxon>
        <taxon>Rosaceae</taxon>
        <taxon>Amygdaloideae</taxon>
        <taxon>Amygdaleae</taxon>
        <taxon>Prunus</taxon>
    </lineage>
</organism>
<reference evidence="10" key="1">
    <citation type="journal article" date="2020" name="Genome Biol.">
        <title>Gamete binning: chromosome-level and haplotype-resolved genome assembly enabled by high-throughput single-cell sequencing of gamete genomes.</title>
        <authorList>
            <person name="Campoy J.A."/>
            <person name="Sun H."/>
            <person name="Goel M."/>
            <person name="Jiao W.-B."/>
            <person name="Folz-Donahue K."/>
            <person name="Wang N."/>
            <person name="Rubio M."/>
            <person name="Liu C."/>
            <person name="Kukat C."/>
            <person name="Ruiz D."/>
            <person name="Huettel B."/>
            <person name="Schneeberger K."/>
        </authorList>
    </citation>
    <scope>NUCLEOTIDE SEQUENCE [LARGE SCALE GENOMIC DNA]</scope>
    <source>
        <strain evidence="10">cv. Rojo Pasion</strain>
    </source>
</reference>
<dbReference type="Gene3D" id="3.30.70.80">
    <property type="entry name" value="Peptidase S8 propeptide/proteinase inhibitor I9"/>
    <property type="match status" value="1"/>
</dbReference>
<dbReference type="GO" id="GO:0004252">
    <property type="term" value="F:serine-type endopeptidase activity"/>
    <property type="evidence" value="ECO:0007669"/>
    <property type="project" value="InterPro"/>
</dbReference>
<evidence type="ECO:0000256" key="2">
    <source>
        <dbReference type="ARBA" id="ARBA00011073"/>
    </source>
</evidence>
<evidence type="ECO:0008006" key="11">
    <source>
        <dbReference type="Google" id="ProtNLM"/>
    </source>
</evidence>
<dbReference type="EMBL" id="CAEKDK010000005">
    <property type="protein sequence ID" value="CAB4279721.1"/>
    <property type="molecule type" value="Genomic_DNA"/>
</dbReference>
<accession>A0A6J5UUR0</accession>
<dbReference type="Pfam" id="PF05922">
    <property type="entry name" value="Inhibitor_I9"/>
    <property type="match status" value="1"/>
</dbReference>
<evidence type="ECO:0000256" key="1">
    <source>
        <dbReference type="ARBA" id="ARBA00004613"/>
    </source>
</evidence>
<feature type="domain" description="Peptidase S8/S53" evidence="5">
    <location>
        <begin position="158"/>
        <end position="327"/>
    </location>
</feature>
<keyword evidence="10" id="KW-1185">Reference proteome</keyword>
<evidence type="ECO:0000256" key="4">
    <source>
        <dbReference type="PROSITE-ProRule" id="PRU01240"/>
    </source>
</evidence>
<dbReference type="Proteomes" id="UP000507245">
    <property type="component" value="Unassembled WGS sequence"/>
</dbReference>
<dbReference type="InterPro" id="IPR036852">
    <property type="entry name" value="Peptidase_S8/S53_dom_sf"/>
</dbReference>
<evidence type="ECO:0000256" key="3">
    <source>
        <dbReference type="ARBA" id="ARBA00022729"/>
    </source>
</evidence>
<dbReference type="SUPFAM" id="SSF52743">
    <property type="entry name" value="Subtilisin-like"/>
    <property type="match status" value="1"/>
</dbReference>
<evidence type="ECO:0000313" key="9">
    <source>
        <dbReference type="Proteomes" id="UP000507222"/>
    </source>
</evidence>
<evidence type="ECO:0000313" key="10">
    <source>
        <dbReference type="Proteomes" id="UP000507245"/>
    </source>
</evidence>
<dbReference type="AlphaFoldDB" id="A0A6J5UUR0"/>
<dbReference type="PROSITE" id="PS51892">
    <property type="entry name" value="SUBTILASE"/>
    <property type="match status" value="1"/>
</dbReference>
<dbReference type="InterPro" id="IPR000209">
    <property type="entry name" value="Peptidase_S8/S53_dom"/>
</dbReference>
<dbReference type="InterPro" id="IPR037045">
    <property type="entry name" value="S8pro/Inhibitor_I9_sf"/>
</dbReference>
<feature type="domain" description="Inhibitor I9" evidence="6">
    <location>
        <begin position="70"/>
        <end position="142"/>
    </location>
</feature>
<keyword evidence="3" id="KW-0732">Signal</keyword>
<dbReference type="Proteomes" id="UP000507222">
    <property type="component" value="Unassembled WGS sequence"/>
</dbReference>
<comment type="caution">
    <text evidence="4">Lacks conserved residue(s) required for the propagation of feature annotation.</text>
</comment>
<gene>
    <name evidence="7" type="ORF">CURHAP_LOCUS32224</name>
    <name evidence="8" type="ORF">ORAREDHAP_LOCUS31865</name>
</gene>
<reference evidence="7 9" key="2">
    <citation type="submission" date="2020-05" db="EMBL/GenBank/DDBJ databases">
        <authorList>
            <person name="Campoy J."/>
            <person name="Schneeberger K."/>
            <person name="Spophaly S."/>
        </authorList>
    </citation>
    <scope>NUCLEOTIDE SEQUENCE [LARGE SCALE GENOMIC DNA]</scope>
    <source>
        <strain evidence="7">PruArmRojPasFocal</strain>
    </source>
</reference>
<dbReference type="EMBL" id="CAEKKB010000005">
    <property type="protein sequence ID" value="CAB4310183.1"/>
    <property type="molecule type" value="Genomic_DNA"/>
</dbReference>
<evidence type="ECO:0000313" key="8">
    <source>
        <dbReference type="EMBL" id="CAB4310183.1"/>
    </source>
</evidence>
<dbReference type="Pfam" id="PF00082">
    <property type="entry name" value="Peptidase_S8"/>
    <property type="match status" value="1"/>
</dbReference>
<dbReference type="GO" id="GO:0006508">
    <property type="term" value="P:proteolysis"/>
    <property type="evidence" value="ECO:0007669"/>
    <property type="project" value="InterPro"/>
</dbReference>
<protein>
    <recommendedName>
        <fullName evidence="11">Inhibitor I9 domain-containing protein</fullName>
    </recommendedName>
</protein>
<dbReference type="GO" id="GO:0005576">
    <property type="term" value="C:extracellular region"/>
    <property type="evidence" value="ECO:0007669"/>
    <property type="project" value="UniProtKB-SubCell"/>
</dbReference>
<proteinExistence type="inferred from homology"/>
<evidence type="ECO:0000259" key="6">
    <source>
        <dbReference type="Pfam" id="PF05922"/>
    </source>
</evidence>
<evidence type="ECO:0000259" key="5">
    <source>
        <dbReference type="Pfam" id="PF00082"/>
    </source>
</evidence>
<dbReference type="InterPro" id="IPR045051">
    <property type="entry name" value="SBT"/>
</dbReference>
<comment type="similarity">
    <text evidence="2 4">Belongs to the peptidase S8 family.</text>
</comment>
<name>A0A6J5UUR0_PRUAR</name>
<dbReference type="OrthoDB" id="1925414at2759"/>
<dbReference type="InterPro" id="IPR010259">
    <property type="entry name" value="S8pro/Inhibitor_I9"/>
</dbReference>